<evidence type="ECO:0000313" key="3">
    <source>
        <dbReference type="Proteomes" id="UP000531594"/>
    </source>
</evidence>
<name>A0A7X0HTC8_9BACI</name>
<keyword evidence="3" id="KW-1185">Reference proteome</keyword>
<proteinExistence type="predicted"/>
<dbReference type="Gene3D" id="1.10.1220.10">
    <property type="entry name" value="Met repressor-like"/>
    <property type="match status" value="1"/>
</dbReference>
<sequence length="46" mass="5709">MTEKRYTLRINEETFDKIKQLAESNKRSIAKEIEYILERYLEKEEK</sequence>
<dbReference type="GO" id="GO:0003677">
    <property type="term" value="F:DNA binding"/>
    <property type="evidence" value="ECO:0007669"/>
    <property type="project" value="InterPro"/>
</dbReference>
<comment type="caution">
    <text evidence="2">The sequence shown here is derived from an EMBL/GenBank/DDBJ whole genome shotgun (WGS) entry which is preliminary data.</text>
</comment>
<evidence type="ECO:0000259" key="1">
    <source>
        <dbReference type="Pfam" id="PF03869"/>
    </source>
</evidence>
<dbReference type="InterPro" id="IPR010985">
    <property type="entry name" value="Ribbon_hlx_hlx"/>
</dbReference>
<evidence type="ECO:0000313" key="2">
    <source>
        <dbReference type="EMBL" id="MBB6446499.1"/>
    </source>
</evidence>
<dbReference type="SUPFAM" id="SSF47598">
    <property type="entry name" value="Ribbon-helix-helix"/>
    <property type="match status" value="1"/>
</dbReference>
<dbReference type="InterPro" id="IPR005569">
    <property type="entry name" value="Arc_DNA-bd_dom"/>
</dbReference>
<dbReference type="InterPro" id="IPR013321">
    <property type="entry name" value="Arc_rbn_hlx_hlx"/>
</dbReference>
<dbReference type="RefSeq" id="WP_184527551.1">
    <property type="nucleotide sequence ID" value="NZ_JACHGK010000011.1"/>
</dbReference>
<dbReference type="AlphaFoldDB" id="A0A7X0HTC8"/>
<dbReference type="EMBL" id="JACHGK010000011">
    <property type="protein sequence ID" value="MBB6446499.1"/>
    <property type="molecule type" value="Genomic_DNA"/>
</dbReference>
<dbReference type="Proteomes" id="UP000531594">
    <property type="component" value="Unassembled WGS sequence"/>
</dbReference>
<feature type="domain" description="Arc-like DNA binding" evidence="1">
    <location>
        <begin position="4"/>
        <end position="44"/>
    </location>
</feature>
<dbReference type="GO" id="GO:0006355">
    <property type="term" value="P:regulation of DNA-templated transcription"/>
    <property type="evidence" value="ECO:0007669"/>
    <property type="project" value="InterPro"/>
</dbReference>
<organism evidence="2 3">
    <name type="scientific">Bacillus benzoevorans</name>
    <dbReference type="NCBI Taxonomy" id="1456"/>
    <lineage>
        <taxon>Bacteria</taxon>
        <taxon>Bacillati</taxon>
        <taxon>Bacillota</taxon>
        <taxon>Bacilli</taxon>
        <taxon>Bacillales</taxon>
        <taxon>Bacillaceae</taxon>
        <taxon>Bacillus</taxon>
    </lineage>
</organism>
<dbReference type="Pfam" id="PF03869">
    <property type="entry name" value="Arc"/>
    <property type="match status" value="1"/>
</dbReference>
<accession>A0A7X0HTC8</accession>
<reference evidence="2 3" key="1">
    <citation type="submission" date="2020-08" db="EMBL/GenBank/DDBJ databases">
        <title>Genomic Encyclopedia of Type Strains, Phase IV (KMG-IV): sequencing the most valuable type-strain genomes for metagenomic binning, comparative biology and taxonomic classification.</title>
        <authorList>
            <person name="Goeker M."/>
        </authorList>
    </citation>
    <scope>NUCLEOTIDE SEQUENCE [LARGE SCALE GENOMIC DNA]</scope>
    <source>
        <strain evidence="2 3">DSM 5391</strain>
    </source>
</reference>
<gene>
    <name evidence="2" type="ORF">HNR53_003158</name>
</gene>
<protein>
    <recommendedName>
        <fullName evidence="1">Arc-like DNA binding domain-containing protein</fullName>
    </recommendedName>
</protein>